<keyword evidence="2" id="KW-0732">Signal</keyword>
<evidence type="ECO:0000256" key="1">
    <source>
        <dbReference type="SAM" id="MobiDB-lite"/>
    </source>
</evidence>
<organism evidence="3 4">
    <name type="scientific">Scleromatobacter humisilvae</name>
    <dbReference type="NCBI Taxonomy" id="2897159"/>
    <lineage>
        <taxon>Bacteria</taxon>
        <taxon>Pseudomonadati</taxon>
        <taxon>Pseudomonadota</taxon>
        <taxon>Betaproteobacteria</taxon>
        <taxon>Burkholderiales</taxon>
        <taxon>Sphaerotilaceae</taxon>
        <taxon>Scleromatobacter</taxon>
    </lineage>
</organism>
<comment type="caution">
    <text evidence="3">The sequence shown here is derived from an EMBL/GenBank/DDBJ whole genome shotgun (WGS) entry which is preliminary data.</text>
</comment>
<name>A0A9X1YMR4_9BURK</name>
<feature type="chain" id="PRO_5040757467" evidence="2">
    <location>
        <begin position="22"/>
        <end position="234"/>
    </location>
</feature>
<sequence length="234" mass="24007">MFRTLTAAAALATLTLSSAFAQSAATPAVNAKPSPAKTARKPAGKAAAEPVSATNDNLNEGQLSMADRVMTGIADCEFKEKVDVEKIPGHNGNFKVVYDHKTYIMVPEETTTGAIRLVDTAGAVVWIQIPMKSMLMNQKEHHRLVDNCQEDEQRIAVQSSQKAGANAGALAPSVASPGSIAAAGGVAANNAAALANGSTVTQTTTTTTTVKVMPAAPTTNSAAAPSTAASGMWK</sequence>
<dbReference type="AlphaFoldDB" id="A0A9X1YMR4"/>
<protein>
    <submittedName>
        <fullName evidence="3">Uncharacterized protein</fullName>
    </submittedName>
</protein>
<proteinExistence type="predicted"/>
<evidence type="ECO:0000313" key="3">
    <source>
        <dbReference type="EMBL" id="MCK9687820.1"/>
    </source>
</evidence>
<dbReference type="Proteomes" id="UP001139353">
    <property type="component" value="Unassembled WGS sequence"/>
</dbReference>
<dbReference type="RefSeq" id="WP_275683867.1">
    <property type="nucleotide sequence ID" value="NZ_JAJLJH010000006.1"/>
</dbReference>
<evidence type="ECO:0000256" key="2">
    <source>
        <dbReference type="SAM" id="SignalP"/>
    </source>
</evidence>
<feature type="signal peptide" evidence="2">
    <location>
        <begin position="1"/>
        <end position="21"/>
    </location>
</feature>
<evidence type="ECO:0000313" key="4">
    <source>
        <dbReference type="Proteomes" id="UP001139353"/>
    </source>
</evidence>
<reference evidence="3" key="1">
    <citation type="submission" date="2021-11" db="EMBL/GenBank/DDBJ databases">
        <title>BS-T2-15 a new species belonging to the Comamonadaceae family isolated from the soil of a French oak forest.</title>
        <authorList>
            <person name="Mieszkin S."/>
            <person name="Alain K."/>
        </authorList>
    </citation>
    <scope>NUCLEOTIDE SEQUENCE</scope>
    <source>
        <strain evidence="3">BS-T2-15</strain>
    </source>
</reference>
<accession>A0A9X1YMR4</accession>
<dbReference type="EMBL" id="JAJLJH010000006">
    <property type="protein sequence ID" value="MCK9687820.1"/>
    <property type="molecule type" value="Genomic_DNA"/>
</dbReference>
<gene>
    <name evidence="3" type="ORF">LPC04_19120</name>
</gene>
<feature type="region of interest" description="Disordered" evidence="1">
    <location>
        <begin position="27"/>
        <end position="59"/>
    </location>
</feature>
<keyword evidence="4" id="KW-1185">Reference proteome</keyword>